<reference evidence="1 2" key="1">
    <citation type="submission" date="2020-08" db="EMBL/GenBank/DDBJ databases">
        <title>Genome sequencing of Purple Non-Sulfur Bacteria from various extreme environments.</title>
        <authorList>
            <person name="Mayer M."/>
        </authorList>
    </citation>
    <scope>NUCLEOTIDE SEQUENCE [LARGE SCALE GENOMIC DNA]</scope>
    <source>
        <strain evidence="1 2">JA131</strain>
    </source>
</reference>
<sequence length="96" mass="10543">MARIGQLKRIGTAWDTGPSQKVRTIKPAIIPGSVQAVASGLRADPARLWDGTREPSLDDVFADPMVWKVMDRDGLTLQDLTTVVRCTRERLAALDV</sequence>
<dbReference type="EMBL" id="JACIGK010000017">
    <property type="protein sequence ID" value="MBB4266786.1"/>
    <property type="molecule type" value="Genomic_DNA"/>
</dbReference>
<protein>
    <submittedName>
        <fullName evidence="1">Uncharacterized protein</fullName>
    </submittedName>
</protein>
<organism evidence="1 2">
    <name type="scientific">Roseospira visakhapatnamensis</name>
    <dbReference type="NCBI Taxonomy" id="390880"/>
    <lineage>
        <taxon>Bacteria</taxon>
        <taxon>Pseudomonadati</taxon>
        <taxon>Pseudomonadota</taxon>
        <taxon>Alphaproteobacteria</taxon>
        <taxon>Rhodospirillales</taxon>
        <taxon>Rhodospirillaceae</taxon>
        <taxon>Roseospira</taxon>
    </lineage>
</organism>
<gene>
    <name evidence="1" type="ORF">GGD89_002422</name>
</gene>
<proteinExistence type="predicted"/>
<dbReference type="RefSeq" id="WP_184045537.1">
    <property type="nucleotide sequence ID" value="NZ_JACIGK010000017.1"/>
</dbReference>
<evidence type="ECO:0000313" key="1">
    <source>
        <dbReference type="EMBL" id="MBB4266786.1"/>
    </source>
</evidence>
<dbReference type="AlphaFoldDB" id="A0A7W6RDZ0"/>
<name>A0A7W6RDZ0_9PROT</name>
<keyword evidence="2" id="KW-1185">Reference proteome</keyword>
<dbReference type="Proteomes" id="UP000554286">
    <property type="component" value="Unassembled WGS sequence"/>
</dbReference>
<accession>A0A7W6RDZ0</accession>
<evidence type="ECO:0000313" key="2">
    <source>
        <dbReference type="Proteomes" id="UP000554286"/>
    </source>
</evidence>
<comment type="caution">
    <text evidence="1">The sequence shown here is derived from an EMBL/GenBank/DDBJ whole genome shotgun (WGS) entry which is preliminary data.</text>
</comment>